<keyword evidence="1" id="KW-0677">Repeat</keyword>
<dbReference type="InterPro" id="IPR036179">
    <property type="entry name" value="Ig-like_dom_sf"/>
</dbReference>
<dbReference type="InterPro" id="IPR007110">
    <property type="entry name" value="Ig-like_dom"/>
</dbReference>
<feature type="domain" description="SLH" evidence="4">
    <location>
        <begin position="144"/>
        <end position="208"/>
    </location>
</feature>
<evidence type="ECO:0000259" key="4">
    <source>
        <dbReference type="PROSITE" id="PS51272"/>
    </source>
</evidence>
<dbReference type="PATRIC" id="fig|796937.3.peg.1370"/>
<dbReference type="BioCyc" id="EBAC796937-HMP:GMGH-2139-MONOMER"/>
<reference evidence="5 6" key="1">
    <citation type="submission" date="2011-08" db="EMBL/GenBank/DDBJ databases">
        <title>The Genome Sequence of Eubacteriaceae bacterium ACC19a.</title>
        <authorList>
            <consortium name="The Broad Institute Genome Sequencing Platform"/>
            <person name="Earl A."/>
            <person name="Ward D."/>
            <person name="Feldgarden M."/>
            <person name="Gevers D."/>
            <person name="Sizova M."/>
            <person name="Hazen A."/>
            <person name="Epstein S."/>
            <person name="Young S.K."/>
            <person name="Zeng Q."/>
            <person name="Gargeya S."/>
            <person name="Fitzgerald M."/>
            <person name="Haas B."/>
            <person name="Abouelleil A."/>
            <person name="Alvarado L."/>
            <person name="Arachchi H.M."/>
            <person name="Berlin A."/>
            <person name="Brown A."/>
            <person name="Chapman S.B."/>
            <person name="Chen Z."/>
            <person name="Dunbar C."/>
            <person name="Freedman E."/>
            <person name="Gearin G."/>
            <person name="Gellesch M."/>
            <person name="Goldberg J."/>
            <person name="Griggs A."/>
            <person name="Gujja S."/>
            <person name="Heiman D."/>
            <person name="Howarth C."/>
            <person name="Larson L."/>
            <person name="Lui A."/>
            <person name="MacDonald P.J.P."/>
            <person name="Montmayeur A."/>
            <person name="Murphy C."/>
            <person name="Neiman D."/>
            <person name="Pearson M."/>
            <person name="Priest M."/>
            <person name="Roberts A."/>
            <person name="Saif S."/>
            <person name="Shea T."/>
            <person name="Shenoy N."/>
            <person name="Sisk P."/>
            <person name="Stolte C."/>
            <person name="Sykes S."/>
            <person name="Wortman J."/>
            <person name="Nusbaum C."/>
            <person name="Birren B."/>
        </authorList>
    </citation>
    <scope>NUCLEOTIDE SEQUENCE [LARGE SCALE GENOMIC DNA]</scope>
    <source>
        <strain evidence="5 6">ACC19a</strain>
    </source>
</reference>
<evidence type="ECO:0000313" key="5">
    <source>
        <dbReference type="EMBL" id="EHL14671.1"/>
    </source>
</evidence>
<dbReference type="PANTHER" id="PTHR45889">
    <property type="entry name" value="IG-LIKE DOMAIN-CONTAINING PROTEIN"/>
    <property type="match status" value="1"/>
</dbReference>
<proteinExistence type="predicted"/>
<dbReference type="SUPFAM" id="SSF48726">
    <property type="entry name" value="Immunoglobulin"/>
    <property type="match status" value="2"/>
</dbReference>
<evidence type="ECO:0008006" key="7">
    <source>
        <dbReference type="Google" id="ProtNLM"/>
    </source>
</evidence>
<dbReference type="PROSITE" id="PS51272">
    <property type="entry name" value="SLH"/>
    <property type="match status" value="2"/>
</dbReference>
<comment type="caution">
    <text evidence="5">The sequence shown here is derived from an EMBL/GenBank/DDBJ whole genome shotgun (WGS) entry which is preliminary data.</text>
</comment>
<organism evidence="5 6">
    <name type="scientific">Peptoanaerobacter stomatis</name>
    <dbReference type="NCBI Taxonomy" id="796937"/>
    <lineage>
        <taxon>Bacteria</taxon>
        <taxon>Bacillati</taxon>
        <taxon>Bacillota</taxon>
        <taxon>Clostridia</taxon>
        <taxon>Peptostreptococcales</taxon>
        <taxon>Filifactoraceae</taxon>
        <taxon>Peptoanaerobacter</taxon>
    </lineage>
</organism>
<name>G9X171_9FIRM</name>
<feature type="domain" description="Ig-like" evidence="3">
    <location>
        <begin position="431"/>
        <end position="520"/>
    </location>
</feature>
<dbReference type="RefSeq" id="WP_009526331.1">
    <property type="nucleotide sequence ID" value="NZ_JH414568.1"/>
</dbReference>
<dbReference type="EMBL" id="AFZE01000024">
    <property type="protein sequence ID" value="EHL14671.1"/>
    <property type="molecule type" value="Genomic_DNA"/>
</dbReference>
<dbReference type="Proteomes" id="UP000006437">
    <property type="component" value="Unassembled WGS sequence"/>
</dbReference>
<dbReference type="InterPro" id="IPR001119">
    <property type="entry name" value="SLH_dom"/>
</dbReference>
<feature type="domain" description="SLH" evidence="4">
    <location>
        <begin position="27"/>
        <end position="90"/>
    </location>
</feature>
<evidence type="ECO:0000259" key="3">
    <source>
        <dbReference type="PROSITE" id="PS50835"/>
    </source>
</evidence>
<protein>
    <recommendedName>
        <fullName evidence="7">SLH domain protein</fullName>
    </recommendedName>
</protein>
<evidence type="ECO:0000313" key="6">
    <source>
        <dbReference type="Proteomes" id="UP000006437"/>
    </source>
</evidence>
<gene>
    <name evidence="5" type="ORF">HMPREF9629_02115</name>
</gene>
<accession>G9X171</accession>
<evidence type="ECO:0000256" key="2">
    <source>
        <dbReference type="SAM" id="MobiDB-lite"/>
    </source>
</evidence>
<dbReference type="AlphaFoldDB" id="G9X171"/>
<dbReference type="PROSITE" id="PS50835">
    <property type="entry name" value="IG_LIKE"/>
    <property type="match status" value="1"/>
</dbReference>
<dbReference type="HOGENOM" id="CLU_455442_0_0_9"/>
<evidence type="ECO:0000256" key="1">
    <source>
        <dbReference type="ARBA" id="ARBA00022737"/>
    </source>
</evidence>
<dbReference type="PANTHER" id="PTHR45889:SF8">
    <property type="entry name" value="IG-LIKE DOMAIN-CONTAINING PROTEIN"/>
    <property type="match status" value="1"/>
</dbReference>
<feature type="region of interest" description="Disordered" evidence="2">
    <location>
        <begin position="208"/>
        <end position="227"/>
    </location>
</feature>
<dbReference type="Pfam" id="PF00395">
    <property type="entry name" value="SLH"/>
    <property type="match status" value="2"/>
</dbReference>
<feature type="compositionally biased region" description="Pro residues" evidence="2">
    <location>
        <begin position="214"/>
        <end position="226"/>
    </location>
</feature>
<sequence length="707" mass="79774">MLKVKRISMLTIFVLIMSIISTQVYAEKIPFTDVSEKSWYYDDVKSAYESNLINGKKADKYAPDDNMTAAEAVKLAAAMHKLKNEGKVDFASSKPWYKVYVDYAKQKNLITDDLDWNKKITRAGYMQIFAQILTDEESKKNSVADGSIPDVPMTHPSAKAIYKLYRAGVVVGVDNKRNCSPGSNIKRSEVAAILIRMMDVKRRLSFSIEAPAPGTTPPGTTPPGATPTPEVKPLRITKQPENAIGDFIGDVVTLEVKVEGGKEPYNYQWQYRKVGDRDYTNIRIVDEATNVLKYTVDREAYDCICVITDAKGNKVTSNAARVELKAGPLRITKEPAELIEGKEGDFVTLEVEVAGGKQPYTYKWYRKIAVAHIQAIEEVPYEGSKTRSVKVPFAPETRYQYLYRCEIIDADGNRVLTKFALVRVDPSTAPPIIIKQPENKLGIPSGHTVSLEVKVSGGKEPYRYQWEERKEGDINYTNSMVEGNTRNVLRPKVEMFTYYYRCVITDANGNKVTSDEAKVEIDPNTVPIKVTKQLVDVRGVPGDVVTLEVAAEGGVQPLRYQWQERKVGDAEYKNLPFATATTHRVPVTGEPYDYRCVIHDAKNRWVISNKSRVVWKVRIDKEPEDASGRLGDRVTLEVKAEGGIKPYRYQWVYVKDGDTVFRNSTSEGNTTNVLKPPVENDIYWYVCNIMDDEGVQVMSRKVQVRKR</sequence>